<dbReference type="AlphaFoldDB" id="A0ABD2PFM2"/>
<proteinExistence type="predicted"/>
<dbReference type="EMBL" id="JABFTP020000186">
    <property type="protein sequence ID" value="KAL3289592.1"/>
    <property type="molecule type" value="Genomic_DNA"/>
</dbReference>
<name>A0ABD2PFM2_9CUCU</name>
<dbReference type="Proteomes" id="UP001516400">
    <property type="component" value="Unassembled WGS sequence"/>
</dbReference>
<protein>
    <submittedName>
        <fullName evidence="1">Uncharacterized protein</fullName>
    </submittedName>
</protein>
<keyword evidence="2" id="KW-1185">Reference proteome</keyword>
<organism evidence="1 2">
    <name type="scientific">Cryptolaemus montrouzieri</name>
    <dbReference type="NCBI Taxonomy" id="559131"/>
    <lineage>
        <taxon>Eukaryota</taxon>
        <taxon>Metazoa</taxon>
        <taxon>Ecdysozoa</taxon>
        <taxon>Arthropoda</taxon>
        <taxon>Hexapoda</taxon>
        <taxon>Insecta</taxon>
        <taxon>Pterygota</taxon>
        <taxon>Neoptera</taxon>
        <taxon>Endopterygota</taxon>
        <taxon>Coleoptera</taxon>
        <taxon>Polyphaga</taxon>
        <taxon>Cucujiformia</taxon>
        <taxon>Coccinelloidea</taxon>
        <taxon>Coccinellidae</taxon>
        <taxon>Scymninae</taxon>
        <taxon>Scymnini</taxon>
        <taxon>Cryptolaemus</taxon>
    </lineage>
</organism>
<sequence length="112" mass="12275">MEFCACSCRRSPLEGSEHNLMFVVKNGVMLDKQITMGKQVEQAAKNMKNKTAVLTKLMPTTRGSTWLARQLLCSVAHSVGLYGDDRCSEEHSAQGVLRIQNGFSGSRIANLG</sequence>
<comment type="caution">
    <text evidence="1">The sequence shown here is derived from an EMBL/GenBank/DDBJ whole genome shotgun (WGS) entry which is preliminary data.</text>
</comment>
<accession>A0ABD2PFM2</accession>
<gene>
    <name evidence="1" type="ORF">HHI36_023005</name>
</gene>
<evidence type="ECO:0000313" key="1">
    <source>
        <dbReference type="EMBL" id="KAL3289592.1"/>
    </source>
</evidence>
<evidence type="ECO:0000313" key="2">
    <source>
        <dbReference type="Proteomes" id="UP001516400"/>
    </source>
</evidence>
<reference evidence="1 2" key="1">
    <citation type="journal article" date="2021" name="BMC Biol.">
        <title>Horizontally acquired antibacterial genes associated with adaptive radiation of ladybird beetles.</title>
        <authorList>
            <person name="Li H.S."/>
            <person name="Tang X.F."/>
            <person name="Huang Y.H."/>
            <person name="Xu Z.Y."/>
            <person name="Chen M.L."/>
            <person name="Du X.Y."/>
            <person name="Qiu B.Y."/>
            <person name="Chen P.T."/>
            <person name="Zhang W."/>
            <person name="Slipinski A."/>
            <person name="Escalona H.E."/>
            <person name="Waterhouse R.M."/>
            <person name="Zwick A."/>
            <person name="Pang H."/>
        </authorList>
    </citation>
    <scope>NUCLEOTIDE SEQUENCE [LARGE SCALE GENOMIC DNA]</scope>
    <source>
        <strain evidence="1">SYSU2018</strain>
    </source>
</reference>